<dbReference type="InterPro" id="IPR016024">
    <property type="entry name" value="ARM-type_fold"/>
</dbReference>
<protein>
    <recommendedName>
        <fullName evidence="3">WGR domain-containing protein</fullName>
    </recommendedName>
</protein>
<reference evidence="1 2" key="1">
    <citation type="submission" date="2019-12" db="EMBL/GenBank/DDBJ databases">
        <authorList>
            <person name="Li C."/>
            <person name="Zhao J."/>
        </authorList>
    </citation>
    <scope>NUCLEOTIDE SEQUENCE [LARGE SCALE GENOMIC DNA]</scope>
    <source>
        <strain evidence="1 2">NEAU-DD11</strain>
    </source>
</reference>
<proteinExistence type="predicted"/>
<name>A0A7X3KAY3_9BURK</name>
<comment type="caution">
    <text evidence="1">The sequence shown here is derived from an EMBL/GenBank/DDBJ whole genome shotgun (WGS) entry which is preliminary data.</text>
</comment>
<dbReference type="EMBL" id="WSES01000020">
    <property type="protein sequence ID" value="MVW64549.1"/>
    <property type="molecule type" value="Genomic_DNA"/>
</dbReference>
<sequence>MKLIRTASLVRRQKDSIVHCEIELCLAPGASDRYLVNLRQGRMGEEWRETTRTPQPVALADAETLFHLAVTERTAQGFVDPADLAPASIPAAPPPIPVSAEADRILLQRLEPGSWRQLAQAQRNRTIWRVGERRLAAAVPTLVGLLERGDAMQDYCIAWAIGRCGDAGAAEAMQQLAARGASDAVRRVALHAWLMLAGPDARRDHAHALVADWPHDLRETWAQGEIDALVARAATGNGWRNVPLDAWLEQLDQVAQADDQPLARRVLLAALRAVPLAAGSFRAVRHLFKMAEMRADGELFGLLQRRFETTAHTAQRYVHTRTGYRTFAEEAARPDSTVAYGVVTRHYLLRRGWRTLRRLGEDASPDFIPLALGILATYDDRDANVRTAGRIVDRYGHWPLFNHLLRARAGLRHSASGLSWYHDGARPADDARHDAFPDLWDRHPDALLWLMQHSRCEGVHAFAARALADNAAYCAALPLATLRDLLRSPYLPTARFAFETARRRFEPGVPDGEWLLLFVQSTLPQAQQYALDCIGRAPDLYAADAALVVAVLCAPAETVRRQGWILCQAALKLPGQPDAIVLRLLDWLDGCTDRDAAAAMAPDIVWALDHPLQPAARQAPYERLLMLVRHPLAPVRALACRWLLLHAAPASSLPPAVLATLLRDPDPAVRALGVQLFGVLPDAMLATQVDLVAVFACAPDAQVRQAIGPVIARLAPADAAFAEQLLPALLNGLFRAETGPGMHADLLSWITGPLAHTPGLADPDLLRRLLAARSKGAQLLGAALVDRFDALQFDVADWAAFGRNQNVGVRRWAYAAFEAHAERARAQLEAALRLFDSRFDDTRAFAIRYFGAVCTRADWTPLLLVSLCDHADPAAQRFGRAMITAHVDVADAADFMLKLSQHPTANMQLFVSSWLESASAGNLDTLRRLEPYFLTVLSQVNRGRTAKSRVQDFLAQQALLSDDIAAFVARLFARQVVTVAIGDKARYIEALRAIQARYPHLPAVLTVQPPASTSP</sequence>
<evidence type="ECO:0008006" key="3">
    <source>
        <dbReference type="Google" id="ProtNLM"/>
    </source>
</evidence>
<organism evidence="1 2">
    <name type="scientific">Massilia cellulosiltytica</name>
    <dbReference type="NCBI Taxonomy" id="2683234"/>
    <lineage>
        <taxon>Bacteria</taxon>
        <taxon>Pseudomonadati</taxon>
        <taxon>Pseudomonadota</taxon>
        <taxon>Betaproteobacteria</taxon>
        <taxon>Burkholderiales</taxon>
        <taxon>Oxalobacteraceae</taxon>
        <taxon>Telluria group</taxon>
        <taxon>Massilia</taxon>
    </lineage>
</organism>
<accession>A0A7X3KAY3</accession>
<dbReference type="AlphaFoldDB" id="A0A7X3KAY3"/>
<dbReference type="SUPFAM" id="SSF48371">
    <property type="entry name" value="ARM repeat"/>
    <property type="match status" value="1"/>
</dbReference>
<dbReference type="Proteomes" id="UP000443353">
    <property type="component" value="Unassembled WGS sequence"/>
</dbReference>
<dbReference type="RefSeq" id="WP_160410973.1">
    <property type="nucleotide sequence ID" value="NZ_WSES01000020.1"/>
</dbReference>
<evidence type="ECO:0000313" key="1">
    <source>
        <dbReference type="EMBL" id="MVW64549.1"/>
    </source>
</evidence>
<evidence type="ECO:0000313" key="2">
    <source>
        <dbReference type="Proteomes" id="UP000443353"/>
    </source>
</evidence>
<keyword evidence="2" id="KW-1185">Reference proteome</keyword>
<gene>
    <name evidence="1" type="ORF">GPY61_32025</name>
</gene>